<evidence type="ECO:0000313" key="1">
    <source>
        <dbReference type="EMBL" id="VDP39455.1"/>
    </source>
</evidence>
<evidence type="ECO:0000313" key="2">
    <source>
        <dbReference type="Proteomes" id="UP000277204"/>
    </source>
</evidence>
<accession>A0A183MZE1</accession>
<dbReference type="AlphaFoldDB" id="A0A183MZE1"/>
<dbReference type="EMBL" id="UZAI01018699">
    <property type="protein sequence ID" value="VDP39455.1"/>
    <property type="molecule type" value="Genomic_DNA"/>
</dbReference>
<sequence>MHLDSIVDEQGGSNADVKARIGKREAFLQLKNKWNSKQLSTNIKIRIFNTNFEASLLYESETCRTTKTIIKKVKVFINNCLLKILNVRCRPNTISNSQLWERANWIPSEGENKGALEFDRKNCENHQTASQGKRLL</sequence>
<proteinExistence type="predicted"/>
<reference evidence="1 2" key="1">
    <citation type="submission" date="2018-11" db="EMBL/GenBank/DDBJ databases">
        <authorList>
            <consortium name="Pathogen Informatics"/>
        </authorList>
    </citation>
    <scope>NUCLEOTIDE SEQUENCE [LARGE SCALE GENOMIC DNA]</scope>
    <source>
        <strain evidence="1 2">Zambia</strain>
    </source>
</reference>
<dbReference type="InterPro" id="IPR045609">
    <property type="entry name" value="DUF6451"/>
</dbReference>
<dbReference type="Pfam" id="PF20049">
    <property type="entry name" value="DUF6451"/>
    <property type="match status" value="1"/>
</dbReference>
<organism evidence="1 2">
    <name type="scientific">Schistosoma margrebowiei</name>
    <dbReference type="NCBI Taxonomy" id="48269"/>
    <lineage>
        <taxon>Eukaryota</taxon>
        <taxon>Metazoa</taxon>
        <taxon>Spiralia</taxon>
        <taxon>Lophotrochozoa</taxon>
        <taxon>Platyhelminthes</taxon>
        <taxon>Trematoda</taxon>
        <taxon>Digenea</taxon>
        <taxon>Strigeidida</taxon>
        <taxon>Schistosomatoidea</taxon>
        <taxon>Schistosomatidae</taxon>
        <taxon>Schistosoma</taxon>
    </lineage>
</organism>
<protein>
    <submittedName>
        <fullName evidence="1">Uncharacterized protein</fullName>
    </submittedName>
</protein>
<gene>
    <name evidence="1" type="ORF">SMRZ_LOCUS21416</name>
</gene>
<name>A0A183MZE1_9TREM</name>
<dbReference type="Proteomes" id="UP000277204">
    <property type="component" value="Unassembled WGS sequence"/>
</dbReference>
<keyword evidence="2" id="KW-1185">Reference proteome</keyword>